<keyword evidence="3" id="KW-1185">Reference proteome</keyword>
<keyword evidence="1" id="KW-0472">Membrane</keyword>
<evidence type="ECO:0000313" key="2">
    <source>
        <dbReference type="EMBL" id="TSJ78010.1"/>
    </source>
</evidence>
<dbReference type="AlphaFoldDB" id="A0A556QMY5"/>
<keyword evidence="1" id="KW-0812">Transmembrane</keyword>
<feature type="transmembrane region" description="Helical" evidence="1">
    <location>
        <begin position="20"/>
        <end position="41"/>
    </location>
</feature>
<keyword evidence="1" id="KW-1133">Transmembrane helix</keyword>
<name>A0A556QMY5_9BACT</name>
<organism evidence="2 3">
    <name type="scientific">Rariglobus hedericola</name>
    <dbReference type="NCBI Taxonomy" id="2597822"/>
    <lineage>
        <taxon>Bacteria</taxon>
        <taxon>Pseudomonadati</taxon>
        <taxon>Verrucomicrobiota</taxon>
        <taxon>Opitutia</taxon>
        <taxon>Opitutales</taxon>
        <taxon>Opitutaceae</taxon>
        <taxon>Rariglobus</taxon>
    </lineage>
</organism>
<proteinExistence type="predicted"/>
<gene>
    <name evidence="2" type="ORF">FPL22_01490</name>
</gene>
<protein>
    <submittedName>
        <fullName evidence="2">Uncharacterized protein</fullName>
    </submittedName>
</protein>
<dbReference type="Proteomes" id="UP000315648">
    <property type="component" value="Unassembled WGS sequence"/>
</dbReference>
<dbReference type="EMBL" id="VMBG01000001">
    <property type="protein sequence ID" value="TSJ78010.1"/>
    <property type="molecule type" value="Genomic_DNA"/>
</dbReference>
<evidence type="ECO:0000313" key="3">
    <source>
        <dbReference type="Proteomes" id="UP000315648"/>
    </source>
</evidence>
<accession>A0A556QMY5</accession>
<comment type="caution">
    <text evidence="2">The sequence shown here is derived from an EMBL/GenBank/DDBJ whole genome shotgun (WGS) entry which is preliminary data.</text>
</comment>
<sequence length="460" mass="51611">MFITSRSLRINRRLRSIWKYTWRIACLLVGLAIIVLAALSFDDRLMDTTALHYIPRVLPESENGYLVLAKVAGQLGKPDDLTGDNFSDTLYGRRWDSAQVGAWLKDRGFAIDAVRQVRSLEFGQTPVPDNAVSAYGSQPDVRMIIYLTVLRARQLLGENDTSGATTMVCDALHAARIVLGSRGDLLTHVSVVAAQTVTFETAYAVISNPHTTLTDCQRLRHEISLSRLLTEDFAQLIAADFRMKQLMIEGLKHPQSLSGLLQFSIKDRIGYRLPFLFKPNQSLNYVIPWYHYYESLIDIPIDRKRSASTEHMPDLCALYGEWLNGYGKRLAHDFLHSSFGGVLDARLRQQTRCSIGEALVALRRYHEATAGQLPSSLGELVPDYLPSVPLDYADGLPIKYSKEMKALWSVGENHFTLVKEDQDVGAEVIIVPVRFDGSYAPWKRIDPDQAREVAGGLFGH</sequence>
<evidence type="ECO:0000256" key="1">
    <source>
        <dbReference type="SAM" id="Phobius"/>
    </source>
</evidence>
<reference evidence="2 3" key="1">
    <citation type="submission" date="2019-07" db="EMBL/GenBank/DDBJ databases">
        <title>Description of 53C-WASEF.</title>
        <authorList>
            <person name="Pitt A."/>
            <person name="Hahn M.W."/>
        </authorList>
    </citation>
    <scope>NUCLEOTIDE SEQUENCE [LARGE SCALE GENOMIC DNA]</scope>
    <source>
        <strain evidence="2 3">53C-WASEF</strain>
    </source>
</reference>